<dbReference type="EMBL" id="SOEB01000026">
    <property type="protein sequence ID" value="TDX23397.1"/>
    <property type="molecule type" value="Genomic_DNA"/>
</dbReference>
<dbReference type="AlphaFoldDB" id="A0A4R8FK70"/>
<comment type="caution">
    <text evidence="1">The sequence shown here is derived from an EMBL/GenBank/DDBJ whole genome shotgun (WGS) entry which is preliminary data.</text>
</comment>
<reference evidence="1 2" key="1">
    <citation type="submission" date="2019-03" db="EMBL/GenBank/DDBJ databases">
        <title>Genomic Encyclopedia of Type Strains, Phase IV (KMG-IV): sequencing the most valuable type-strain genomes for metagenomic binning, comparative biology and taxonomic classification.</title>
        <authorList>
            <person name="Goeker M."/>
        </authorList>
    </citation>
    <scope>NUCLEOTIDE SEQUENCE [LARGE SCALE GENOMIC DNA]</scope>
    <source>
        <strain evidence="1 2">JA181</strain>
    </source>
</reference>
<sequence>MTALKDISAAPLAILQPRPIVLPGGALAIHCFSDLDAPAPEAARPEGDAAPAWAARFWQADGRWHGLAILGAATLGPFALTDASGAPVAEVGTPASVATEAAALAAHLRETGAPVAELVQFLDEAFEASGSEAAQRFQTDLLRETSQADGFVELVVRPDCGGLFLQGWAHSSLTGPLSLLGQAAGVEAVAAVFRRDDILAPAAGFCIFVKDWAGRLDGCKVLFVEHEGGLLRLDLVPDAPAPITGADATEHVRAMLPRLAASGASVEPFKRIVRPRFDGRNTLAEHPGPTTAAIDRILRTPAGGIFVTGWLLDPLDRVERVILKTSANLYAPLHDRWHRTDRPDLNDAFAPDPRFQGLIDPRERLHGFVCAVSAPAEKLDGTEAYLELVMKDDGCLFLPVELTPCDGPGAAHPVFSALQPHDPALGSLISDHAAPFLASLPRRGAPNRLTVQPLAGGPAGRTVAAVMPVTDLAHLHPVMACLAGQPEASELDLILVAGREGAARLAEELDHQFRFFGLTGALVLVPDHETLAGRLDAGAAASDAPEILVWQTSVLPKSPGWLDRLRAGAAGLPGAAVVSPMLCYEDGSVYFGGSEAATPPRGAVCALVGFERHRIADGAPRPAAAIPAEIALIARAALDQAGGFRGGLWGDRFIGQDLTLRLARSGARPWCDPSAEFWMLDAAPPQGDPARRELVDRVDAALIALQRRRAGGPHLAPVGQKADSKGDRT</sequence>
<evidence type="ECO:0000313" key="2">
    <source>
        <dbReference type="Proteomes" id="UP000295484"/>
    </source>
</evidence>
<dbReference type="Proteomes" id="UP000295484">
    <property type="component" value="Unassembled WGS sequence"/>
</dbReference>
<protein>
    <submittedName>
        <fullName evidence="1">Uncharacterized protein</fullName>
    </submittedName>
</protein>
<dbReference type="InterPro" id="IPR029044">
    <property type="entry name" value="Nucleotide-diphossugar_trans"/>
</dbReference>
<gene>
    <name evidence="1" type="ORF">EV657_12647</name>
</gene>
<dbReference type="SUPFAM" id="SSF53448">
    <property type="entry name" value="Nucleotide-diphospho-sugar transferases"/>
    <property type="match status" value="1"/>
</dbReference>
<accession>A0A4R8FK70</accession>
<dbReference type="RefSeq" id="WP_134079223.1">
    <property type="nucleotide sequence ID" value="NZ_SOEB01000026.1"/>
</dbReference>
<organism evidence="1 2">
    <name type="scientific">Rhodovulum visakhapatnamense</name>
    <dbReference type="NCBI Taxonomy" id="364297"/>
    <lineage>
        <taxon>Bacteria</taxon>
        <taxon>Pseudomonadati</taxon>
        <taxon>Pseudomonadota</taxon>
        <taxon>Alphaproteobacteria</taxon>
        <taxon>Rhodobacterales</taxon>
        <taxon>Paracoccaceae</taxon>
        <taxon>Rhodovulum</taxon>
    </lineage>
</organism>
<name>A0A4R8FK70_9RHOB</name>
<proteinExistence type="predicted"/>
<evidence type="ECO:0000313" key="1">
    <source>
        <dbReference type="EMBL" id="TDX23397.1"/>
    </source>
</evidence>